<protein>
    <submittedName>
        <fullName evidence="8">Putative amino-acid metabolite efflux pump</fullName>
    </submittedName>
</protein>
<feature type="domain" description="EamA" evidence="7">
    <location>
        <begin position="142"/>
        <end position="282"/>
    </location>
</feature>
<keyword evidence="4 6" id="KW-1133">Transmembrane helix</keyword>
<gene>
    <name evidence="8" type="primary">eamA</name>
    <name evidence="8" type="ORF">KL86SPO_50318</name>
</gene>
<organism evidence="8">
    <name type="scientific">uncultured Sporomusa sp</name>
    <dbReference type="NCBI Taxonomy" id="307249"/>
    <lineage>
        <taxon>Bacteria</taxon>
        <taxon>Bacillati</taxon>
        <taxon>Bacillota</taxon>
        <taxon>Negativicutes</taxon>
        <taxon>Selenomonadales</taxon>
        <taxon>Sporomusaceae</taxon>
        <taxon>Sporomusa</taxon>
        <taxon>environmental samples</taxon>
    </lineage>
</organism>
<dbReference type="InterPro" id="IPR000620">
    <property type="entry name" value="EamA_dom"/>
</dbReference>
<evidence type="ECO:0000256" key="1">
    <source>
        <dbReference type="ARBA" id="ARBA00004141"/>
    </source>
</evidence>
<feature type="transmembrane region" description="Helical" evidence="6">
    <location>
        <begin position="267"/>
        <end position="286"/>
    </location>
</feature>
<evidence type="ECO:0000256" key="2">
    <source>
        <dbReference type="ARBA" id="ARBA00007362"/>
    </source>
</evidence>
<dbReference type="EMBL" id="FMJE01000005">
    <property type="protein sequence ID" value="SCM82547.1"/>
    <property type="molecule type" value="Genomic_DNA"/>
</dbReference>
<evidence type="ECO:0000256" key="5">
    <source>
        <dbReference type="ARBA" id="ARBA00023136"/>
    </source>
</evidence>
<reference evidence="8" key="1">
    <citation type="submission" date="2016-08" db="EMBL/GenBank/DDBJ databases">
        <authorList>
            <person name="Seilhamer J.J."/>
        </authorList>
    </citation>
    <scope>NUCLEOTIDE SEQUENCE</scope>
    <source>
        <strain evidence="8">86</strain>
    </source>
</reference>
<feature type="transmembrane region" description="Helical" evidence="6">
    <location>
        <begin position="58"/>
        <end position="80"/>
    </location>
</feature>
<accession>A0A212LYM4</accession>
<comment type="subcellular location">
    <subcellularLocation>
        <location evidence="1">Membrane</location>
        <topology evidence="1">Multi-pass membrane protein</topology>
    </subcellularLocation>
</comment>
<feature type="transmembrane region" description="Helical" evidence="6">
    <location>
        <begin position="138"/>
        <end position="160"/>
    </location>
</feature>
<dbReference type="GO" id="GO:0016020">
    <property type="term" value="C:membrane"/>
    <property type="evidence" value="ECO:0007669"/>
    <property type="project" value="UniProtKB-SubCell"/>
</dbReference>
<feature type="transmembrane region" description="Helical" evidence="6">
    <location>
        <begin position="172"/>
        <end position="194"/>
    </location>
</feature>
<dbReference type="PANTHER" id="PTHR32322">
    <property type="entry name" value="INNER MEMBRANE TRANSPORTER"/>
    <property type="match status" value="1"/>
</dbReference>
<dbReference type="PANTHER" id="PTHR32322:SF9">
    <property type="entry name" value="AMINO-ACID METABOLITE EFFLUX PUMP-RELATED"/>
    <property type="match status" value="1"/>
</dbReference>
<comment type="similarity">
    <text evidence="2">Belongs to the EamA transporter family.</text>
</comment>
<evidence type="ECO:0000259" key="7">
    <source>
        <dbReference type="Pfam" id="PF00892"/>
    </source>
</evidence>
<feature type="transmembrane region" description="Helical" evidence="6">
    <location>
        <begin position="237"/>
        <end position="261"/>
    </location>
</feature>
<feature type="transmembrane region" description="Helical" evidence="6">
    <location>
        <begin position="206"/>
        <end position="230"/>
    </location>
</feature>
<keyword evidence="3 6" id="KW-0812">Transmembrane</keyword>
<feature type="transmembrane region" description="Helical" evidence="6">
    <location>
        <begin position="7"/>
        <end position="27"/>
    </location>
</feature>
<feature type="transmembrane region" description="Helical" evidence="6">
    <location>
        <begin position="86"/>
        <end position="107"/>
    </location>
</feature>
<dbReference type="InterPro" id="IPR037185">
    <property type="entry name" value="EmrE-like"/>
</dbReference>
<evidence type="ECO:0000256" key="4">
    <source>
        <dbReference type="ARBA" id="ARBA00022989"/>
    </source>
</evidence>
<feature type="transmembrane region" description="Helical" evidence="6">
    <location>
        <begin position="33"/>
        <end position="51"/>
    </location>
</feature>
<feature type="domain" description="EamA" evidence="7">
    <location>
        <begin position="6"/>
        <end position="130"/>
    </location>
</feature>
<keyword evidence="5 6" id="KW-0472">Membrane</keyword>
<name>A0A212LYM4_9FIRM</name>
<sequence>MQKRDILIGLVVVIVWGLNFIAIKVGLRDIPPLLLVALRFVLTCFPVIFFLPRPPISWAWLLALSLSINVGQFSLLFIGMKVGMPAGLASLVLQSQAFFTLLIGVAWLGEQWRWNHLAGLFLAGSGMTIIGSQQGGEMTAAGFGLVIAAAACWGAGNVIMRRATVGIPAFPILSLIVWMGVVAILPLMVLSLWLEGYDAWVAAWHTAGWTSLGALIYLALFATIVGYGLWGKLLSRYPAAVVSPFALLVPVVGLTSSVLLLGETVSLWQGVGALLIMIGLVVHVLGANWKVGKKRHENSS</sequence>
<evidence type="ECO:0000256" key="6">
    <source>
        <dbReference type="SAM" id="Phobius"/>
    </source>
</evidence>
<dbReference type="InterPro" id="IPR050638">
    <property type="entry name" value="AA-Vitamin_Transporters"/>
</dbReference>
<dbReference type="SUPFAM" id="SSF103481">
    <property type="entry name" value="Multidrug resistance efflux transporter EmrE"/>
    <property type="match status" value="2"/>
</dbReference>
<evidence type="ECO:0000313" key="8">
    <source>
        <dbReference type="EMBL" id="SCM82547.1"/>
    </source>
</evidence>
<proteinExistence type="inferred from homology"/>
<dbReference type="RefSeq" id="WP_288185201.1">
    <property type="nucleotide sequence ID" value="NZ_LT608335.1"/>
</dbReference>
<dbReference type="AlphaFoldDB" id="A0A212LYM4"/>
<evidence type="ECO:0000256" key="3">
    <source>
        <dbReference type="ARBA" id="ARBA00022692"/>
    </source>
</evidence>
<dbReference type="Pfam" id="PF00892">
    <property type="entry name" value="EamA"/>
    <property type="match status" value="2"/>
</dbReference>